<protein>
    <submittedName>
        <fullName evidence="1">Aldehyde ferredoxin oxidoreductase family protein</fullName>
    </submittedName>
</protein>
<name>A0ACC6V357_9CREN</name>
<sequence length="601" mass="66365">MDYSFRAIYVDLSKKTYSKRAIEGSLIKAFVGGRGLASWLFYELRGYAVDPLSPDNPLIIASGPLGGTRVPMATRAYAVFRSPQTGIFGGSNVGGTLGARMRYAGVDVLVVVGKAERPTTLVVRGDEVRFEDASPLWGRDAIETEMELKKDYGRDAAVLAIGPAGENLVKFAAINHEYWRQLGRTGGGAVMGSKKLKAIVFQPIKNEAPLAHPDKLDKWIREFMPKFLKDPTVRAVNENGTLRIIDVGNQMGFFPAYNWTRLSLDGWEAISWSKKIKPEYFLRPEACLYCPAACHRPVKSKRFNITVDLEYETTALMAGATGLKDVDWLIKLNDLADRLGMDSISLGGTLAFAIEASKRGKLPIRLDWGDGEALAKLVEDIAYRRGVGDLLAEGSARAAKALGLEDAAVHVKGLEPAGYDPRILRGMALNYAIAYRGADHLATSIYALDIAGLAGGTYSLGREKVEAVVHMENMMALMDSLVLCKFGRTAYDTYPGGRAAEIFAEVLEYATGLGWTPQDVRDAGERIVQLNRWMNVKMGVTRRDDYLPKRWMEPAQFEGVERRITAEELDSALDYYYDLRGWDKNGIPKSESLIRYGLNLG</sequence>
<proteinExistence type="predicted"/>
<organism evidence="1 2">
    <name type="scientific">Thermoproteus sp. AZ2</name>
    <dbReference type="NCBI Taxonomy" id="1609232"/>
    <lineage>
        <taxon>Archaea</taxon>
        <taxon>Thermoproteota</taxon>
        <taxon>Thermoprotei</taxon>
        <taxon>Thermoproteales</taxon>
        <taxon>Thermoproteaceae</taxon>
        <taxon>Thermoproteus</taxon>
    </lineage>
</organism>
<evidence type="ECO:0000313" key="1">
    <source>
        <dbReference type="EMBL" id="MFB6491489.1"/>
    </source>
</evidence>
<evidence type="ECO:0000313" key="2">
    <source>
        <dbReference type="Proteomes" id="UP000033636"/>
    </source>
</evidence>
<dbReference type="EMBL" id="JZWT02000038">
    <property type="protein sequence ID" value="MFB6491489.1"/>
    <property type="molecule type" value="Genomic_DNA"/>
</dbReference>
<gene>
    <name evidence="1" type="ORF">TU35_009720</name>
</gene>
<accession>A0ACC6V357</accession>
<comment type="caution">
    <text evidence="1">The sequence shown here is derived from an EMBL/GenBank/DDBJ whole genome shotgun (WGS) entry which is preliminary data.</text>
</comment>
<dbReference type="Proteomes" id="UP000033636">
    <property type="component" value="Unassembled WGS sequence"/>
</dbReference>
<reference evidence="1" key="1">
    <citation type="submission" date="2024-07" db="EMBL/GenBank/DDBJ databases">
        <title>Metagenome and Metagenome-Assembled Genomes of Archaea from a hot spring from the geothermal field of Los Azufres, Mexico.</title>
        <authorList>
            <person name="Marin-Paredes R."/>
            <person name="Martinez-Romero E."/>
            <person name="Servin-Garciduenas L.E."/>
        </authorList>
    </citation>
    <scope>NUCLEOTIDE SEQUENCE</scope>
</reference>